<comment type="caution">
    <text evidence="1">The sequence shown here is derived from an EMBL/GenBank/DDBJ whole genome shotgun (WGS) entry which is preliminary data.</text>
</comment>
<protein>
    <submittedName>
        <fullName evidence="1">Uncharacterized protein</fullName>
    </submittedName>
</protein>
<dbReference type="Proteomes" id="UP000809337">
    <property type="component" value="Unassembled WGS sequence"/>
</dbReference>
<reference evidence="1" key="1">
    <citation type="submission" date="2021-01" db="EMBL/GenBank/DDBJ databases">
        <title>Diatom-associated Roseobacters Show Island Model of Population Structure.</title>
        <authorList>
            <person name="Qu L."/>
            <person name="Feng X."/>
            <person name="Chen Y."/>
            <person name="Li L."/>
            <person name="Wang X."/>
            <person name="Hu Z."/>
            <person name="Wang H."/>
            <person name="Luo H."/>
        </authorList>
    </citation>
    <scope>NUCLEOTIDE SEQUENCE</scope>
    <source>
        <strain evidence="1">SM26-45</strain>
    </source>
</reference>
<name>A0A9Q2RV75_9RHOB</name>
<sequence length="97" mass="10521">MTLKHRLSALEKAQADPLTVFASVPLGWSPEHAEREVKTCALSLGIQSPFSTCIIHKKDVGQVSIDGVESMKVLLEYVALHGRRLGQKGSGTHDLSI</sequence>
<proteinExistence type="predicted"/>
<evidence type="ECO:0000313" key="2">
    <source>
        <dbReference type="Proteomes" id="UP000809337"/>
    </source>
</evidence>
<dbReference type="RefSeq" id="WP_231036694.1">
    <property type="nucleotide sequence ID" value="NZ_JAJNGX010000065.1"/>
</dbReference>
<accession>A0A9Q2RV75</accession>
<dbReference type="AlphaFoldDB" id="A0A9Q2RV75"/>
<gene>
    <name evidence="1" type="ORF">JQX14_24855</name>
</gene>
<organism evidence="1 2">
    <name type="scientific">Pseudosulfitobacter pseudonitzschiae</name>
    <dbReference type="NCBI Taxonomy" id="1402135"/>
    <lineage>
        <taxon>Bacteria</taxon>
        <taxon>Pseudomonadati</taxon>
        <taxon>Pseudomonadota</taxon>
        <taxon>Alphaproteobacteria</taxon>
        <taxon>Rhodobacterales</taxon>
        <taxon>Roseobacteraceae</taxon>
        <taxon>Pseudosulfitobacter</taxon>
    </lineage>
</organism>
<dbReference type="EMBL" id="JAFBWN010000065">
    <property type="protein sequence ID" value="MBM2357760.1"/>
    <property type="molecule type" value="Genomic_DNA"/>
</dbReference>
<evidence type="ECO:0000313" key="1">
    <source>
        <dbReference type="EMBL" id="MBM2357760.1"/>
    </source>
</evidence>